<dbReference type="RefSeq" id="WP_223303610.1">
    <property type="nucleotide sequence ID" value="NZ_JQED01000029.1"/>
</dbReference>
<dbReference type="Proteomes" id="UP000029843">
    <property type="component" value="Unassembled WGS sequence"/>
</dbReference>
<organism evidence="2 3">
    <name type="scientific">Colwellia psychrerythraea</name>
    <name type="common">Vibrio psychroerythus</name>
    <dbReference type="NCBI Taxonomy" id="28229"/>
    <lineage>
        <taxon>Bacteria</taxon>
        <taxon>Pseudomonadati</taxon>
        <taxon>Pseudomonadota</taxon>
        <taxon>Gammaproteobacteria</taxon>
        <taxon>Alteromonadales</taxon>
        <taxon>Colwelliaceae</taxon>
        <taxon>Colwellia</taxon>
    </lineage>
</organism>
<feature type="chain" id="PRO_5001957472" description="DUF3019 domain-containing protein" evidence="1">
    <location>
        <begin position="40"/>
        <end position="147"/>
    </location>
</feature>
<proteinExistence type="predicted"/>
<name>A0A099KP75_COLPS</name>
<feature type="signal peptide" evidence="1">
    <location>
        <begin position="1"/>
        <end position="39"/>
    </location>
</feature>
<evidence type="ECO:0008006" key="4">
    <source>
        <dbReference type="Google" id="ProtNLM"/>
    </source>
</evidence>
<comment type="caution">
    <text evidence="2">The sequence shown here is derived from an EMBL/GenBank/DDBJ whole genome shotgun (WGS) entry which is preliminary data.</text>
</comment>
<dbReference type="InterPro" id="IPR021559">
    <property type="entry name" value="DUF3019"/>
</dbReference>
<reference evidence="2 3" key="1">
    <citation type="submission" date="2014-08" db="EMBL/GenBank/DDBJ databases">
        <title>Genomic and Phenotypic Diversity of Colwellia psychrerythraea strains from Disparate Marine Basins.</title>
        <authorList>
            <person name="Techtmann S.M."/>
            <person name="Stelling S.C."/>
            <person name="Utturkar S.M."/>
            <person name="Alshibli N."/>
            <person name="Harris A."/>
            <person name="Brown S.D."/>
            <person name="Hazen T.C."/>
        </authorList>
    </citation>
    <scope>NUCLEOTIDE SEQUENCE [LARGE SCALE GENOMIC DNA]</scope>
    <source>
        <strain evidence="2 3">ND2E</strain>
    </source>
</reference>
<dbReference type="PATRIC" id="fig|28229.4.peg.2358"/>
<gene>
    <name evidence="2" type="ORF">ND2E_3308</name>
</gene>
<accession>A0A099KP75</accession>
<protein>
    <recommendedName>
        <fullName evidence="4">DUF3019 domain-containing protein</fullName>
    </recommendedName>
</protein>
<dbReference type="Pfam" id="PF11456">
    <property type="entry name" value="DUF3019"/>
    <property type="match status" value="1"/>
</dbReference>
<dbReference type="AlphaFoldDB" id="A0A099KP75"/>
<evidence type="ECO:0000313" key="3">
    <source>
        <dbReference type="Proteomes" id="UP000029843"/>
    </source>
</evidence>
<dbReference type="EMBL" id="JQED01000029">
    <property type="protein sequence ID" value="KGJ91443.1"/>
    <property type="molecule type" value="Genomic_DNA"/>
</dbReference>
<sequence precursor="true">MMHTKKLNSVNKQIQRLLLQIKTSCLLLLLLAINSVANATDIQASMKVSPEQCVAMRQGQACYVSVELSWQVDTPGNYCLYTAGEPKALNCWINSSEGEMKKSFDSKVNLEFSLRRQNESISVATAVVKMAWVHKKKGQPRKSWRIF</sequence>
<evidence type="ECO:0000313" key="2">
    <source>
        <dbReference type="EMBL" id="KGJ91443.1"/>
    </source>
</evidence>
<keyword evidence="1" id="KW-0732">Signal</keyword>
<evidence type="ECO:0000256" key="1">
    <source>
        <dbReference type="SAM" id="SignalP"/>
    </source>
</evidence>